<reference evidence="2" key="1">
    <citation type="journal article" date="2020" name="Stud. Mycol.">
        <title>101 Dothideomycetes genomes: a test case for predicting lifestyles and emergence of pathogens.</title>
        <authorList>
            <person name="Haridas S."/>
            <person name="Albert R."/>
            <person name="Binder M."/>
            <person name="Bloem J."/>
            <person name="Labutti K."/>
            <person name="Salamov A."/>
            <person name="Andreopoulos B."/>
            <person name="Baker S."/>
            <person name="Barry K."/>
            <person name="Bills G."/>
            <person name="Bluhm B."/>
            <person name="Cannon C."/>
            <person name="Castanera R."/>
            <person name="Culley D."/>
            <person name="Daum C."/>
            <person name="Ezra D."/>
            <person name="Gonzalez J."/>
            <person name="Henrissat B."/>
            <person name="Kuo A."/>
            <person name="Liang C."/>
            <person name="Lipzen A."/>
            <person name="Lutzoni F."/>
            <person name="Magnuson J."/>
            <person name="Mondo S."/>
            <person name="Nolan M."/>
            <person name="Ohm R."/>
            <person name="Pangilinan J."/>
            <person name="Park H.-J."/>
            <person name="Ramirez L."/>
            <person name="Alfaro M."/>
            <person name="Sun H."/>
            <person name="Tritt A."/>
            <person name="Yoshinaga Y."/>
            <person name="Zwiers L.-H."/>
            <person name="Turgeon B."/>
            <person name="Goodwin S."/>
            <person name="Spatafora J."/>
            <person name="Crous P."/>
            <person name="Grigoriev I."/>
        </authorList>
    </citation>
    <scope>NUCLEOTIDE SEQUENCE</scope>
    <source>
        <strain evidence="2">CBS 262.69</strain>
    </source>
</reference>
<evidence type="ECO:0000313" key="2">
    <source>
        <dbReference type="EMBL" id="KAF2396833.1"/>
    </source>
</evidence>
<dbReference type="SUPFAM" id="SSF52047">
    <property type="entry name" value="RNI-like"/>
    <property type="match status" value="1"/>
</dbReference>
<dbReference type="PROSITE" id="PS50181">
    <property type="entry name" value="FBOX"/>
    <property type="match status" value="1"/>
</dbReference>
<keyword evidence="3" id="KW-1185">Reference proteome</keyword>
<evidence type="ECO:0000259" key="1">
    <source>
        <dbReference type="PROSITE" id="PS50181"/>
    </source>
</evidence>
<dbReference type="InterPro" id="IPR032675">
    <property type="entry name" value="LRR_dom_sf"/>
</dbReference>
<evidence type="ECO:0000313" key="3">
    <source>
        <dbReference type="Proteomes" id="UP000799640"/>
    </source>
</evidence>
<organism evidence="2 3">
    <name type="scientific">Trichodelitschia bisporula</name>
    <dbReference type="NCBI Taxonomy" id="703511"/>
    <lineage>
        <taxon>Eukaryota</taxon>
        <taxon>Fungi</taxon>
        <taxon>Dikarya</taxon>
        <taxon>Ascomycota</taxon>
        <taxon>Pezizomycotina</taxon>
        <taxon>Dothideomycetes</taxon>
        <taxon>Dothideomycetes incertae sedis</taxon>
        <taxon>Phaeotrichales</taxon>
        <taxon>Phaeotrichaceae</taxon>
        <taxon>Trichodelitschia</taxon>
    </lineage>
</organism>
<dbReference type="Proteomes" id="UP000799640">
    <property type="component" value="Unassembled WGS sequence"/>
</dbReference>
<name>A0A6G1HL94_9PEZI</name>
<feature type="domain" description="F-box" evidence="1">
    <location>
        <begin position="1"/>
        <end position="45"/>
    </location>
</feature>
<dbReference type="InterPro" id="IPR036047">
    <property type="entry name" value="F-box-like_dom_sf"/>
</dbReference>
<dbReference type="InterPro" id="IPR001810">
    <property type="entry name" value="F-box_dom"/>
</dbReference>
<proteinExistence type="predicted"/>
<dbReference type="OrthoDB" id="5130616at2759"/>
<gene>
    <name evidence="2" type="ORF">EJ06DRAFT_173458</name>
</gene>
<protein>
    <recommendedName>
        <fullName evidence="1">F-box domain-containing protein</fullName>
    </recommendedName>
</protein>
<sequence length="492" mass="56876">MNFLDLHDDVLLHILDHLPKWDLISLVQVHTRLQPLAEKYIWREITLFYRFGQHHPSRIFLRLQTAISILVGRQSLASNVLKLTMDRERDFLNDNSIMPYYNYVPVLKAPKDLDGSTNLECRVPWFCATILLRYPCSDEMKENWGNEVTRGSLDAHLGLLILCCTRLRELSLSYRFARQSFFVPAALSLACAASRLEQNDSRSNPMFGDFQAFTCTVRPHLGGGPFLPEDLLNELGNFPERLLNALGHFPHLSKLDLWLNYRDPGVPQLPPTVRTLVVRLLNNLYYSDERLHKLLCSTPNLTSLTFEDYPQPSTGLADMSSVLRWLQPVRASLQVLNFQGWSRDGQDHSWDVWAYRPLGNGLANFTALHTLKVYLPMLYETIKEPFGLPNLPPNLETLLVPVRHGLPGELGWRAYWFDAIQEEEYRMSLLRFENRDVSLTARMYVFFSELLRLGWTTPAISAPSDHYLSKESFVDYRTHEYAPLLMAKRPRP</sequence>
<dbReference type="EMBL" id="ML996705">
    <property type="protein sequence ID" value="KAF2396833.1"/>
    <property type="molecule type" value="Genomic_DNA"/>
</dbReference>
<dbReference type="AlphaFoldDB" id="A0A6G1HL94"/>
<dbReference type="SUPFAM" id="SSF81383">
    <property type="entry name" value="F-box domain"/>
    <property type="match status" value="1"/>
</dbReference>
<accession>A0A6G1HL94</accession>
<dbReference type="Gene3D" id="3.80.10.10">
    <property type="entry name" value="Ribonuclease Inhibitor"/>
    <property type="match status" value="1"/>
</dbReference>